<proteinExistence type="predicted"/>
<sequence length="76" mass="8616">MSGRNRSSQEKLLKKLLAENSIKEEMLNSNILTVSEASKSLIEYTKTTRDFLVPSIWGTNTHDPFNTGAHMFCKIL</sequence>
<protein>
    <submittedName>
        <fullName evidence="1">Guanine nucleotide-binding protein subunit gamma</fullName>
    </submittedName>
</protein>
<dbReference type="EMBL" id="QTSX02007258">
    <property type="protein sequence ID" value="KAJ9049232.1"/>
    <property type="molecule type" value="Genomic_DNA"/>
</dbReference>
<dbReference type="Proteomes" id="UP001165960">
    <property type="component" value="Unassembled WGS sequence"/>
</dbReference>
<gene>
    <name evidence="1" type="primary">STE18</name>
    <name evidence="1" type="ORF">DSO57_1026737</name>
</gene>
<keyword evidence="2" id="KW-1185">Reference proteome</keyword>
<evidence type="ECO:0000313" key="2">
    <source>
        <dbReference type="Proteomes" id="UP001165960"/>
    </source>
</evidence>
<accession>A0ACC2RGN6</accession>
<reference evidence="1" key="1">
    <citation type="submission" date="2022-04" db="EMBL/GenBank/DDBJ databases">
        <title>Genome of the entomopathogenic fungus Entomophthora muscae.</title>
        <authorList>
            <person name="Elya C."/>
            <person name="Lovett B.R."/>
            <person name="Lee E."/>
            <person name="Macias A.M."/>
            <person name="Hajek A.E."/>
            <person name="De Bivort B.L."/>
            <person name="Kasson M.T."/>
            <person name="De Fine Licht H.H."/>
            <person name="Stajich J.E."/>
        </authorList>
    </citation>
    <scope>NUCLEOTIDE SEQUENCE</scope>
    <source>
        <strain evidence="1">Berkeley</strain>
    </source>
</reference>
<name>A0ACC2RGN6_9FUNG</name>
<evidence type="ECO:0000313" key="1">
    <source>
        <dbReference type="EMBL" id="KAJ9049232.1"/>
    </source>
</evidence>
<comment type="caution">
    <text evidence="1">The sequence shown here is derived from an EMBL/GenBank/DDBJ whole genome shotgun (WGS) entry which is preliminary data.</text>
</comment>
<organism evidence="1 2">
    <name type="scientific">Entomophthora muscae</name>
    <dbReference type="NCBI Taxonomy" id="34485"/>
    <lineage>
        <taxon>Eukaryota</taxon>
        <taxon>Fungi</taxon>
        <taxon>Fungi incertae sedis</taxon>
        <taxon>Zoopagomycota</taxon>
        <taxon>Entomophthoromycotina</taxon>
        <taxon>Entomophthoromycetes</taxon>
        <taxon>Entomophthorales</taxon>
        <taxon>Entomophthoraceae</taxon>
        <taxon>Entomophthora</taxon>
    </lineage>
</organism>